<evidence type="ECO:0000256" key="6">
    <source>
        <dbReference type="ARBA" id="ARBA00022989"/>
    </source>
</evidence>
<evidence type="ECO:0000256" key="3">
    <source>
        <dbReference type="ARBA" id="ARBA00022448"/>
    </source>
</evidence>
<dbReference type="RefSeq" id="WP_002999411.1">
    <property type="nucleotide sequence ID" value="NZ_UHFA01000002.1"/>
</dbReference>
<evidence type="ECO:0000256" key="7">
    <source>
        <dbReference type="ARBA" id="ARBA00023136"/>
    </source>
</evidence>
<evidence type="ECO:0000256" key="2">
    <source>
        <dbReference type="ARBA" id="ARBA00010735"/>
    </source>
</evidence>
<dbReference type="GO" id="GO:0005886">
    <property type="term" value="C:plasma membrane"/>
    <property type="evidence" value="ECO:0007669"/>
    <property type="project" value="UniProtKB-SubCell"/>
</dbReference>
<name>A0A380JCY2_STRDO</name>
<dbReference type="Proteomes" id="UP000254082">
    <property type="component" value="Unassembled WGS sequence"/>
</dbReference>
<feature type="transmembrane region" description="Helical" evidence="8">
    <location>
        <begin position="20"/>
        <end position="43"/>
    </location>
</feature>
<dbReference type="PANTHER" id="PTHR34979">
    <property type="entry name" value="INNER MEMBRANE PROTEIN YGAZ"/>
    <property type="match status" value="1"/>
</dbReference>
<evidence type="ECO:0000256" key="8">
    <source>
        <dbReference type="SAM" id="Phobius"/>
    </source>
</evidence>
<evidence type="ECO:0000313" key="10">
    <source>
        <dbReference type="Proteomes" id="UP000254082"/>
    </source>
</evidence>
<dbReference type="PANTHER" id="PTHR34979:SF1">
    <property type="entry name" value="INNER MEMBRANE PROTEIN YGAZ"/>
    <property type="match status" value="1"/>
</dbReference>
<comment type="subcellular location">
    <subcellularLocation>
        <location evidence="1">Cell membrane</location>
        <topology evidence="1">Multi-pass membrane protein</topology>
    </subcellularLocation>
</comment>
<dbReference type="EMBL" id="UHFA01000002">
    <property type="protein sequence ID" value="SUN35659.1"/>
    <property type="molecule type" value="Genomic_DNA"/>
</dbReference>
<gene>
    <name evidence="9" type="primary">azlC</name>
    <name evidence="9" type="ORF">NCTC11391_00695</name>
</gene>
<evidence type="ECO:0000256" key="1">
    <source>
        <dbReference type="ARBA" id="ARBA00004651"/>
    </source>
</evidence>
<keyword evidence="10" id="KW-1185">Reference proteome</keyword>
<sequence length="232" mass="24713">MQEKGFREGLSDALPTALGYISIGIAFGVVASSAGLSAIEVGLMSLLIYGGSAQFAMVAMLVSGADLLTITLTVFLINLRNMLMSLHATTIFTKTPFFQNLLMASLITDESYGVLLGEHVHHKSITAAWMHGNNVIGYLAWFLSTVVGTLMGKLIPDPQVLGLDFALIAMFLGLLIFQFTAMISEGIRKLCLILLAVAISYLLLTMVLSSSLAVLLSTLIGCSLGVILDGQH</sequence>
<feature type="transmembrane region" description="Helical" evidence="8">
    <location>
        <begin position="135"/>
        <end position="155"/>
    </location>
</feature>
<comment type="similarity">
    <text evidence="2">Belongs to the AzlC family.</text>
</comment>
<feature type="transmembrane region" description="Helical" evidence="8">
    <location>
        <begin position="55"/>
        <end position="77"/>
    </location>
</feature>
<protein>
    <submittedName>
        <fullName evidence="9">Branched-chain amino acid transporter protein</fullName>
    </submittedName>
</protein>
<dbReference type="AlphaFoldDB" id="A0A380JCY2"/>
<organism evidence="9 10">
    <name type="scientific">Streptococcus downei MFe28</name>
    <dbReference type="NCBI Taxonomy" id="764290"/>
    <lineage>
        <taxon>Bacteria</taxon>
        <taxon>Bacillati</taxon>
        <taxon>Bacillota</taxon>
        <taxon>Bacilli</taxon>
        <taxon>Lactobacillales</taxon>
        <taxon>Streptococcaceae</taxon>
        <taxon>Streptococcus</taxon>
    </lineage>
</organism>
<dbReference type="Pfam" id="PF03591">
    <property type="entry name" value="AzlC"/>
    <property type="match status" value="1"/>
</dbReference>
<keyword evidence="3" id="KW-0813">Transport</keyword>
<proteinExistence type="inferred from homology"/>
<keyword evidence="7 8" id="KW-0472">Membrane</keyword>
<accession>A0A380JCY2</accession>
<keyword evidence="4" id="KW-1003">Cell membrane</keyword>
<dbReference type="OrthoDB" id="3177005at2"/>
<evidence type="ECO:0000256" key="5">
    <source>
        <dbReference type="ARBA" id="ARBA00022692"/>
    </source>
</evidence>
<keyword evidence="5 8" id="KW-0812">Transmembrane</keyword>
<dbReference type="InterPro" id="IPR011606">
    <property type="entry name" value="Brnchd-chn_aa_trnsp_permease"/>
</dbReference>
<feature type="transmembrane region" description="Helical" evidence="8">
    <location>
        <begin position="190"/>
        <end position="207"/>
    </location>
</feature>
<dbReference type="GO" id="GO:1903785">
    <property type="term" value="P:L-valine transmembrane transport"/>
    <property type="evidence" value="ECO:0007669"/>
    <property type="project" value="TreeGrafter"/>
</dbReference>
<keyword evidence="6 8" id="KW-1133">Transmembrane helix</keyword>
<evidence type="ECO:0000256" key="4">
    <source>
        <dbReference type="ARBA" id="ARBA00022475"/>
    </source>
</evidence>
<feature type="transmembrane region" description="Helical" evidence="8">
    <location>
        <begin position="161"/>
        <end position="183"/>
    </location>
</feature>
<evidence type="ECO:0000313" key="9">
    <source>
        <dbReference type="EMBL" id="SUN35659.1"/>
    </source>
</evidence>
<reference evidence="9 10" key="1">
    <citation type="submission" date="2018-06" db="EMBL/GenBank/DDBJ databases">
        <authorList>
            <consortium name="Pathogen Informatics"/>
            <person name="Doyle S."/>
        </authorList>
    </citation>
    <scope>NUCLEOTIDE SEQUENCE [LARGE SCALE GENOMIC DNA]</scope>
    <source>
        <strain evidence="10">NCTC 11391</strain>
    </source>
</reference>